<dbReference type="InterPro" id="IPR052559">
    <property type="entry name" value="V-haloperoxidase"/>
</dbReference>
<feature type="compositionally biased region" description="Low complexity" evidence="1">
    <location>
        <begin position="15"/>
        <end position="31"/>
    </location>
</feature>
<accession>A0A4U0SHS7</accession>
<keyword evidence="3" id="KW-1185">Reference proteome</keyword>
<dbReference type="InterPro" id="IPR036938">
    <property type="entry name" value="PAP2/HPO_sf"/>
</dbReference>
<dbReference type="SUPFAM" id="SSF48317">
    <property type="entry name" value="Acid phosphatase/Vanadium-dependent haloperoxidase"/>
    <property type="match status" value="1"/>
</dbReference>
<protein>
    <submittedName>
        <fullName evidence="2">Uncharacterized protein</fullName>
    </submittedName>
</protein>
<evidence type="ECO:0000313" key="2">
    <source>
        <dbReference type="EMBL" id="TKA09244.1"/>
    </source>
</evidence>
<dbReference type="AlphaFoldDB" id="A0A4U0SHS7"/>
<comment type="caution">
    <text evidence="2">The sequence shown here is derived from an EMBL/GenBank/DDBJ whole genome shotgun (WGS) entry which is preliminary data.</text>
</comment>
<sequence>MPPPCAYRPTDRASRTAAAGAAVARRLTALRSAHRSPAEPRPFVPGTQPGDYRPAPPRFPPPVFTRWGSVTPFTLASGQQFRPPAPPPVSSPAYATALNEVERLGQTPVPSALPIRARPRSSGTRPPVWNVWNQVAQGLVTSQNASLGKTVKVFADLDLSLADTAIALYEAKYHYRQWRPVTAIRLGGAHYNPRIVGDPHWTPLLATPPDPSYPGAH</sequence>
<organism evidence="2 3">
    <name type="scientific">Actinacidiphila oryziradicis</name>
    <dbReference type="NCBI Taxonomy" id="2571141"/>
    <lineage>
        <taxon>Bacteria</taxon>
        <taxon>Bacillati</taxon>
        <taxon>Actinomycetota</taxon>
        <taxon>Actinomycetes</taxon>
        <taxon>Kitasatosporales</taxon>
        <taxon>Streptomycetaceae</taxon>
        <taxon>Actinacidiphila</taxon>
    </lineage>
</organism>
<dbReference type="Proteomes" id="UP000305778">
    <property type="component" value="Unassembled WGS sequence"/>
</dbReference>
<evidence type="ECO:0000256" key="1">
    <source>
        <dbReference type="SAM" id="MobiDB-lite"/>
    </source>
</evidence>
<proteinExistence type="predicted"/>
<evidence type="ECO:0000313" key="3">
    <source>
        <dbReference type="Proteomes" id="UP000305778"/>
    </source>
</evidence>
<name>A0A4U0SHS7_9ACTN</name>
<gene>
    <name evidence="2" type="ORF">FCI23_23100</name>
</gene>
<feature type="region of interest" description="Disordered" evidence="1">
    <location>
        <begin position="1"/>
        <end position="60"/>
    </location>
</feature>
<dbReference type="Gene3D" id="1.10.606.20">
    <property type="match status" value="1"/>
</dbReference>
<dbReference type="PANTHER" id="PTHR34599:SF1">
    <property type="entry name" value="PHOSPHATIDIC ACID PHOSPHATASE TYPE 2_HALOPEROXIDASE DOMAIN-CONTAINING PROTEIN"/>
    <property type="match status" value="1"/>
</dbReference>
<dbReference type="PANTHER" id="PTHR34599">
    <property type="entry name" value="PEROXIDASE-RELATED"/>
    <property type="match status" value="1"/>
</dbReference>
<reference evidence="2 3" key="1">
    <citation type="submission" date="2019-04" db="EMBL/GenBank/DDBJ databases">
        <title>Streptomyces oryziradicis sp. nov., a novel actinomycete isolated from rhizosphere soil of rice (Oryza sativa L.).</title>
        <authorList>
            <person name="Li C."/>
        </authorList>
    </citation>
    <scope>NUCLEOTIDE SEQUENCE [LARGE SCALE GENOMIC DNA]</scope>
    <source>
        <strain evidence="2 3">NEAU-C40</strain>
    </source>
</reference>
<dbReference type="OrthoDB" id="103227at2"/>
<dbReference type="EMBL" id="SUMC01000023">
    <property type="protein sequence ID" value="TKA09244.1"/>
    <property type="molecule type" value="Genomic_DNA"/>
</dbReference>
<dbReference type="RefSeq" id="WP_136725851.1">
    <property type="nucleotide sequence ID" value="NZ_SUMC01000023.1"/>
</dbReference>